<dbReference type="Pfam" id="PF04525">
    <property type="entry name" value="LOR"/>
    <property type="match status" value="1"/>
</dbReference>
<dbReference type="InterPro" id="IPR025659">
    <property type="entry name" value="Tubby-like_C"/>
</dbReference>
<keyword evidence="3" id="KW-1185">Reference proteome</keyword>
<gene>
    <name evidence="2" type="ORF">NE695_09805</name>
</gene>
<dbReference type="GeneID" id="90533311"/>
<reference evidence="2 3" key="1">
    <citation type="submission" date="2022-06" db="EMBL/GenBank/DDBJ databases">
        <title>Isolation of gut microbiota from human fecal samples.</title>
        <authorList>
            <person name="Pamer E.G."/>
            <person name="Barat B."/>
            <person name="Waligurski E."/>
            <person name="Medina S."/>
            <person name="Paddock L."/>
            <person name="Mostad J."/>
        </authorList>
    </citation>
    <scope>NUCLEOTIDE SEQUENCE [LARGE SCALE GENOMIC DNA]</scope>
    <source>
        <strain evidence="2 3">DFI.9.73</strain>
    </source>
</reference>
<dbReference type="Gene3D" id="2.40.160.200">
    <property type="entry name" value="LURP1-related"/>
    <property type="match status" value="1"/>
</dbReference>
<proteinExistence type="inferred from homology"/>
<dbReference type="Proteomes" id="UP001524473">
    <property type="component" value="Unassembled WGS sequence"/>
</dbReference>
<comment type="caution">
    <text evidence="2">The sequence shown here is derived from an EMBL/GenBank/DDBJ whole genome shotgun (WGS) entry which is preliminary data.</text>
</comment>
<dbReference type="SUPFAM" id="SSF54518">
    <property type="entry name" value="Tubby C-terminal domain-like"/>
    <property type="match status" value="1"/>
</dbReference>
<dbReference type="RefSeq" id="WP_066866298.1">
    <property type="nucleotide sequence ID" value="NZ_CABKVV010000014.1"/>
</dbReference>
<organism evidence="2 3">
    <name type="scientific">Neglectibacter timonensis</name>
    <dbReference type="NCBI Taxonomy" id="1776382"/>
    <lineage>
        <taxon>Bacteria</taxon>
        <taxon>Bacillati</taxon>
        <taxon>Bacillota</taxon>
        <taxon>Clostridia</taxon>
        <taxon>Eubacteriales</taxon>
        <taxon>Oscillospiraceae</taxon>
        <taxon>Neglectibacter</taxon>
    </lineage>
</organism>
<dbReference type="EMBL" id="JANFZH010000020">
    <property type="protein sequence ID" value="MCQ4840207.1"/>
    <property type="molecule type" value="Genomic_DNA"/>
</dbReference>
<evidence type="ECO:0000313" key="3">
    <source>
        <dbReference type="Proteomes" id="UP001524473"/>
    </source>
</evidence>
<sequence>MQLLFKQRFFSWFDSYDIFDETGAVAFTVKGKLSWGHCLEIYDRTGFHVGTVKEEVLTFLPRFALYQQGQYLGQIKKEFTFFRPSYTLDCNGWQVNGDLFAWDYTVTDPAGNLIMQASKQLFQWTDTYVIDVVNPADALLSLMIVLAIDAANCSQGN</sequence>
<dbReference type="InterPro" id="IPR007612">
    <property type="entry name" value="LOR"/>
</dbReference>
<evidence type="ECO:0000256" key="1">
    <source>
        <dbReference type="ARBA" id="ARBA00005437"/>
    </source>
</evidence>
<name>A0ABT1RZU9_9FIRM</name>
<accession>A0ABT1RZU9</accession>
<protein>
    <submittedName>
        <fullName evidence="2">LURP-one-related family protein</fullName>
    </submittedName>
</protein>
<comment type="similarity">
    <text evidence="1">Belongs to the LOR family.</text>
</comment>
<evidence type="ECO:0000313" key="2">
    <source>
        <dbReference type="EMBL" id="MCQ4840207.1"/>
    </source>
</evidence>
<dbReference type="InterPro" id="IPR038595">
    <property type="entry name" value="LOR_sf"/>
</dbReference>